<organism evidence="8 9">
    <name type="scientific">Streblomastix strix</name>
    <dbReference type="NCBI Taxonomy" id="222440"/>
    <lineage>
        <taxon>Eukaryota</taxon>
        <taxon>Metamonada</taxon>
        <taxon>Preaxostyla</taxon>
        <taxon>Oxymonadida</taxon>
        <taxon>Streblomastigidae</taxon>
        <taxon>Streblomastix</taxon>
    </lineage>
</organism>
<evidence type="ECO:0000259" key="7">
    <source>
        <dbReference type="Pfam" id="PF25005"/>
    </source>
</evidence>
<feature type="domain" description="DNA replication complex GINS protein PSF2 N-terminal" evidence="7">
    <location>
        <begin position="272"/>
        <end position="331"/>
    </location>
</feature>
<protein>
    <submittedName>
        <fullName evidence="8">Putative GINS complex, PSF2 component</fullName>
    </submittedName>
</protein>
<accession>A0A5J4W0X3</accession>
<dbReference type="Gene3D" id="1.20.58.1020">
    <property type="match status" value="1"/>
</dbReference>
<dbReference type="InterPro" id="IPR056784">
    <property type="entry name" value="PSF2_N"/>
</dbReference>
<comment type="similarity">
    <text evidence="2">Belongs to the GINS2/PSF2 family.</text>
</comment>
<feature type="compositionally biased region" description="Low complexity" evidence="5">
    <location>
        <begin position="172"/>
        <end position="183"/>
    </location>
</feature>
<evidence type="ECO:0000256" key="2">
    <source>
        <dbReference type="ARBA" id="ARBA00010565"/>
    </source>
</evidence>
<comment type="subcellular location">
    <subcellularLocation>
        <location evidence="1">Nucleus</location>
    </subcellularLocation>
</comment>
<dbReference type="Pfam" id="PF05916">
    <property type="entry name" value="Sld5"/>
    <property type="match status" value="1"/>
</dbReference>
<feature type="region of interest" description="Disordered" evidence="5">
    <location>
        <begin position="30"/>
        <end position="50"/>
    </location>
</feature>
<feature type="domain" description="GINS subunit" evidence="6">
    <location>
        <begin position="343"/>
        <end position="437"/>
    </location>
</feature>
<evidence type="ECO:0000256" key="4">
    <source>
        <dbReference type="ARBA" id="ARBA00023242"/>
    </source>
</evidence>
<dbReference type="InterPro" id="IPR021151">
    <property type="entry name" value="GINS_A"/>
</dbReference>
<feature type="region of interest" description="Disordered" evidence="5">
    <location>
        <begin position="164"/>
        <end position="183"/>
    </location>
</feature>
<dbReference type="PANTHER" id="PTHR12772:SF0">
    <property type="entry name" value="DNA REPLICATION COMPLEX GINS PROTEIN PSF2"/>
    <property type="match status" value="1"/>
</dbReference>
<dbReference type="InterPro" id="IPR007257">
    <property type="entry name" value="GINS_Psf2"/>
</dbReference>
<dbReference type="AlphaFoldDB" id="A0A5J4W0X3"/>
<dbReference type="OrthoDB" id="1938138at2759"/>
<evidence type="ECO:0000313" key="9">
    <source>
        <dbReference type="Proteomes" id="UP000324800"/>
    </source>
</evidence>
<evidence type="ECO:0000256" key="3">
    <source>
        <dbReference type="ARBA" id="ARBA00022705"/>
    </source>
</evidence>
<dbReference type="CDD" id="cd21694">
    <property type="entry name" value="GINS_B_Psf2"/>
    <property type="match status" value="1"/>
</dbReference>
<dbReference type="CDD" id="cd11712">
    <property type="entry name" value="GINS_A_psf2"/>
    <property type="match status" value="1"/>
</dbReference>
<dbReference type="GO" id="GO:0000811">
    <property type="term" value="C:GINS complex"/>
    <property type="evidence" value="ECO:0007669"/>
    <property type="project" value="TreeGrafter"/>
</dbReference>
<feature type="compositionally biased region" description="Basic and acidic residues" evidence="5">
    <location>
        <begin position="485"/>
        <end position="495"/>
    </location>
</feature>
<evidence type="ECO:0000313" key="8">
    <source>
        <dbReference type="EMBL" id="KAA6388527.1"/>
    </source>
</evidence>
<dbReference type="Gene3D" id="3.40.5.50">
    <property type="match status" value="1"/>
</dbReference>
<evidence type="ECO:0000259" key="6">
    <source>
        <dbReference type="Pfam" id="PF05916"/>
    </source>
</evidence>
<dbReference type="PANTHER" id="PTHR12772">
    <property type="entry name" value="DNA REPLICATION COMPLEX GINS PROTEIN PSF2"/>
    <property type="match status" value="1"/>
</dbReference>
<gene>
    <name evidence="8" type="ORF">EZS28_015944</name>
</gene>
<dbReference type="Proteomes" id="UP000324800">
    <property type="component" value="Unassembled WGS sequence"/>
</dbReference>
<dbReference type="GO" id="GO:0006260">
    <property type="term" value="P:DNA replication"/>
    <property type="evidence" value="ECO:0007669"/>
    <property type="project" value="UniProtKB-KW"/>
</dbReference>
<dbReference type="InterPro" id="IPR036224">
    <property type="entry name" value="GINS_bundle-like_dom_sf"/>
</dbReference>
<keyword evidence="4" id="KW-0539">Nucleus</keyword>
<feature type="non-terminal residue" evidence="8">
    <location>
        <position position="495"/>
    </location>
</feature>
<dbReference type="SUPFAM" id="SSF160059">
    <property type="entry name" value="PriA/YqbF domain"/>
    <property type="match status" value="1"/>
</dbReference>
<feature type="compositionally biased region" description="Polar residues" evidence="5">
    <location>
        <begin position="461"/>
        <end position="473"/>
    </location>
</feature>
<keyword evidence="3" id="KW-0235">DNA replication</keyword>
<dbReference type="Pfam" id="PF25005">
    <property type="entry name" value="PSF2_N"/>
    <property type="match status" value="1"/>
</dbReference>
<reference evidence="8 9" key="1">
    <citation type="submission" date="2019-03" db="EMBL/GenBank/DDBJ databases">
        <title>Single cell metagenomics reveals metabolic interactions within the superorganism composed of flagellate Streblomastix strix and complex community of Bacteroidetes bacteria on its surface.</title>
        <authorList>
            <person name="Treitli S.C."/>
            <person name="Kolisko M."/>
            <person name="Husnik F."/>
            <person name="Keeling P."/>
            <person name="Hampl V."/>
        </authorList>
    </citation>
    <scope>NUCLEOTIDE SEQUENCE [LARGE SCALE GENOMIC DNA]</scope>
    <source>
        <strain evidence="8">ST1C</strain>
    </source>
</reference>
<sequence>MDIHSLTLLPFVDINEINSIQQQQLKEGYLNDLDNDIPPPSSSPSFFSHDTNEDDGYGLIVDEYNDEDEAAVYALMGGNDIDQQEIDKRNDQVNNNMLSNVELNDEEKQYQQIKESALKALNAASEADAAEELRIASFLNKDIDIDIDNPQYSDLEINFNDNNMKQDDEQLNNENDNNDSTKNLNQQDLLASQSQSLQHASLQSSSSAPLTLGISATLAKYIQQLRSEASSNADGFGQRDIGHLALDIENNFGNSMQGLFCKELENFTALSSAELEFLAGEDIVDIIPTLNLQTNDGLVLLGCPNLTAGTKIGVPLWVAMHLKKLNHCTICTPSWMEPDALAEKIIAEKAAVDSFQELPHYYSEVAHMIHSSMKADLPGSVETKRNLVELEMRRKEKFEQLVEGIQQTSDVFRLHNMSSIEINTHRAFFTKSLEILTSFKDTRPLKEIDEQNQKRAELLFGNQSKSQSHSYDTTDNENEGIDDQSPEKRKRNEIE</sequence>
<proteinExistence type="inferred from homology"/>
<dbReference type="SUPFAM" id="SSF158573">
    <property type="entry name" value="GINS helical bundle-like"/>
    <property type="match status" value="1"/>
</dbReference>
<dbReference type="GO" id="GO:0000727">
    <property type="term" value="P:double-strand break repair via break-induced replication"/>
    <property type="evidence" value="ECO:0007669"/>
    <property type="project" value="TreeGrafter"/>
</dbReference>
<comment type="caution">
    <text evidence="8">The sequence shown here is derived from an EMBL/GenBank/DDBJ whole genome shotgun (WGS) entry which is preliminary data.</text>
</comment>
<dbReference type="EMBL" id="SNRW01003948">
    <property type="protein sequence ID" value="KAA6388527.1"/>
    <property type="molecule type" value="Genomic_DNA"/>
</dbReference>
<evidence type="ECO:0000256" key="5">
    <source>
        <dbReference type="SAM" id="MobiDB-lite"/>
    </source>
</evidence>
<feature type="region of interest" description="Disordered" evidence="5">
    <location>
        <begin position="454"/>
        <end position="495"/>
    </location>
</feature>
<feature type="compositionally biased region" description="Acidic residues" evidence="5">
    <location>
        <begin position="474"/>
        <end position="484"/>
    </location>
</feature>
<name>A0A5J4W0X3_9EUKA</name>
<evidence type="ECO:0000256" key="1">
    <source>
        <dbReference type="ARBA" id="ARBA00004123"/>
    </source>
</evidence>